<dbReference type="PROSITE" id="PS50097">
    <property type="entry name" value="BTB"/>
    <property type="match status" value="1"/>
</dbReference>
<evidence type="ECO:0000313" key="3">
    <source>
        <dbReference type="EMBL" id="GBG85422.1"/>
    </source>
</evidence>
<keyword evidence="4" id="KW-1185">Reference proteome</keyword>
<feature type="domain" description="BTB" evidence="2">
    <location>
        <begin position="44"/>
        <end position="104"/>
    </location>
</feature>
<comment type="pathway">
    <text evidence="1">Protein modification; protein ubiquitination.</text>
</comment>
<name>A0A388LT85_CHABU</name>
<evidence type="ECO:0000313" key="4">
    <source>
        <dbReference type="Proteomes" id="UP000265515"/>
    </source>
</evidence>
<evidence type="ECO:0000259" key="2">
    <source>
        <dbReference type="PROSITE" id="PS50097"/>
    </source>
</evidence>
<dbReference type="Pfam" id="PF00651">
    <property type="entry name" value="BTB"/>
    <property type="match status" value="1"/>
</dbReference>
<dbReference type="InterPro" id="IPR000210">
    <property type="entry name" value="BTB/POZ_dom"/>
</dbReference>
<dbReference type="AlphaFoldDB" id="A0A388LT85"/>
<dbReference type="STRING" id="69332.A0A388LT85"/>
<dbReference type="InterPro" id="IPR013320">
    <property type="entry name" value="ConA-like_dom_sf"/>
</dbReference>
<dbReference type="SUPFAM" id="SSF49899">
    <property type="entry name" value="Concanavalin A-like lectins/glucanases"/>
    <property type="match status" value="1"/>
</dbReference>
<proteinExistence type="predicted"/>
<dbReference type="InterPro" id="IPR011333">
    <property type="entry name" value="SKP1/BTB/POZ_sf"/>
</dbReference>
<gene>
    <name evidence="3" type="ORF">CBR_g40064</name>
</gene>
<dbReference type="EMBL" id="BFEA01000517">
    <property type="protein sequence ID" value="GBG85422.1"/>
    <property type="molecule type" value="Genomic_DNA"/>
</dbReference>
<dbReference type="SUPFAM" id="SSF54695">
    <property type="entry name" value="POZ domain"/>
    <property type="match status" value="1"/>
</dbReference>
<dbReference type="OrthoDB" id="45365at2759"/>
<reference evidence="3 4" key="1">
    <citation type="journal article" date="2018" name="Cell">
        <title>The Chara Genome: Secondary Complexity and Implications for Plant Terrestrialization.</title>
        <authorList>
            <person name="Nishiyama T."/>
            <person name="Sakayama H."/>
            <person name="Vries J.D."/>
            <person name="Buschmann H."/>
            <person name="Saint-Marcoux D."/>
            <person name="Ullrich K.K."/>
            <person name="Haas F.B."/>
            <person name="Vanderstraeten L."/>
            <person name="Becker D."/>
            <person name="Lang D."/>
            <person name="Vosolsobe S."/>
            <person name="Rombauts S."/>
            <person name="Wilhelmsson P.K.I."/>
            <person name="Janitza P."/>
            <person name="Kern R."/>
            <person name="Heyl A."/>
            <person name="Rumpler F."/>
            <person name="Villalobos L.I.A.C."/>
            <person name="Clay J.M."/>
            <person name="Skokan R."/>
            <person name="Toyoda A."/>
            <person name="Suzuki Y."/>
            <person name="Kagoshima H."/>
            <person name="Schijlen E."/>
            <person name="Tajeshwar N."/>
            <person name="Catarino B."/>
            <person name="Hetherington A.J."/>
            <person name="Saltykova A."/>
            <person name="Bonnot C."/>
            <person name="Breuninger H."/>
            <person name="Symeonidi A."/>
            <person name="Radhakrishnan G.V."/>
            <person name="Van Nieuwerburgh F."/>
            <person name="Deforce D."/>
            <person name="Chang C."/>
            <person name="Karol K.G."/>
            <person name="Hedrich R."/>
            <person name="Ulvskov P."/>
            <person name="Glockner G."/>
            <person name="Delwiche C.F."/>
            <person name="Petrasek J."/>
            <person name="Van de Peer Y."/>
            <person name="Friml J."/>
            <person name="Beilby M."/>
            <person name="Dolan L."/>
            <person name="Kohara Y."/>
            <person name="Sugano S."/>
            <person name="Fujiyama A."/>
            <person name="Delaux P.-M."/>
            <person name="Quint M."/>
            <person name="TheiBen G."/>
            <person name="Hagemann M."/>
            <person name="Harholt J."/>
            <person name="Dunand C."/>
            <person name="Zachgo S."/>
            <person name="Langdale J."/>
            <person name="Maumus F."/>
            <person name="Straeten D.V.D."/>
            <person name="Gould S.B."/>
            <person name="Rensing S.A."/>
        </authorList>
    </citation>
    <scope>NUCLEOTIDE SEQUENCE [LARGE SCALE GENOMIC DNA]</scope>
    <source>
        <strain evidence="3 4">S276</strain>
    </source>
</reference>
<evidence type="ECO:0000256" key="1">
    <source>
        <dbReference type="ARBA" id="ARBA00004906"/>
    </source>
</evidence>
<dbReference type="CDD" id="cd18186">
    <property type="entry name" value="BTB_POZ_ZBTB_KLHL-like"/>
    <property type="match status" value="1"/>
</dbReference>
<accession>A0A388LT85</accession>
<dbReference type="Gene3D" id="3.30.710.10">
    <property type="entry name" value="Potassium Channel Kv1.1, Chain A"/>
    <property type="match status" value="1"/>
</dbReference>
<sequence length="525" mass="59206">MKTIDCGVILWPSLSQSDEEREDTRHRQRFMAAVGRIIDRSEMLDVTFVCKDLREVRANRTLTASGSEYFFKLLYGNMKERFTDRIALPDVWAGSLQVVVDYLHGCPFRWNDDSCWESMVDTYLLAERCGVSGLCQRILLLVARFGYARELGDLLNAAVVQQAQDVLRAAVKALNNVVVFDSSSFVGWAKESIKFCLENVQFHPSVTEMVLAEAVLSAAAPSAVHNVEEDECRSSLPADDSTDKIVNNLHEDVREILTSHINLVFVKPTFITTRIEGLKILPPDLLAAIYRAQALYLSRGTQLSGSLFTMPWRSLLLELPLVPLKTDEHKVRNFYLEFPIPSVWSSDTKAKNFAAFEDAPQRVRCVCNGPGPNPIQPQVVRMRMRLPPGKHVWRVHMVKQCECFAVGIAAAGDKLAGDYHWMISSLCDPTVLRPWNIRPNFVKDAGFEKFHRAGSSVIVIFDNDMKVLTFANDWESYVSYKGEYPIAFSNLPQSSALYPALLMSNPACGDIEWIESSPRPGFVRR</sequence>
<protein>
    <recommendedName>
        <fullName evidence="2">BTB domain-containing protein</fullName>
    </recommendedName>
</protein>
<dbReference type="Proteomes" id="UP000265515">
    <property type="component" value="Unassembled WGS sequence"/>
</dbReference>
<dbReference type="Gramene" id="GBG85422">
    <property type="protein sequence ID" value="GBG85422"/>
    <property type="gene ID" value="CBR_g40064"/>
</dbReference>
<organism evidence="3 4">
    <name type="scientific">Chara braunii</name>
    <name type="common">Braun's stonewort</name>
    <dbReference type="NCBI Taxonomy" id="69332"/>
    <lineage>
        <taxon>Eukaryota</taxon>
        <taxon>Viridiplantae</taxon>
        <taxon>Streptophyta</taxon>
        <taxon>Charophyceae</taxon>
        <taxon>Charales</taxon>
        <taxon>Characeae</taxon>
        <taxon>Chara</taxon>
    </lineage>
</organism>
<comment type="caution">
    <text evidence="3">The sequence shown here is derived from an EMBL/GenBank/DDBJ whole genome shotgun (WGS) entry which is preliminary data.</text>
</comment>